<dbReference type="InterPro" id="IPR019489">
    <property type="entry name" value="Clp_ATPase_C"/>
</dbReference>
<keyword evidence="3" id="KW-0143">Chaperone</keyword>
<feature type="compositionally biased region" description="Basic and acidic residues" evidence="4">
    <location>
        <begin position="934"/>
        <end position="961"/>
    </location>
</feature>
<dbReference type="InterPro" id="IPR003593">
    <property type="entry name" value="AAA+_ATPase"/>
</dbReference>
<feature type="region of interest" description="Disordered" evidence="4">
    <location>
        <begin position="917"/>
        <end position="972"/>
    </location>
</feature>
<feature type="compositionally biased region" description="Low complexity" evidence="4">
    <location>
        <begin position="924"/>
        <end position="933"/>
    </location>
</feature>
<dbReference type="Gene3D" id="1.10.8.60">
    <property type="match status" value="1"/>
</dbReference>
<reference evidence="6" key="1">
    <citation type="submission" date="2019-12" db="EMBL/GenBank/DDBJ databases">
        <authorList>
            <person name="Cremers G."/>
        </authorList>
    </citation>
    <scope>NUCLEOTIDE SEQUENCE</scope>
    <source>
        <strain evidence="6">Vvax</strain>
    </source>
</reference>
<evidence type="ECO:0000256" key="2">
    <source>
        <dbReference type="ARBA" id="ARBA00022840"/>
    </source>
</evidence>
<organism evidence="6">
    <name type="scientific">Variovorax paradoxus</name>
    <dbReference type="NCBI Taxonomy" id="34073"/>
    <lineage>
        <taxon>Bacteria</taxon>
        <taxon>Pseudomonadati</taxon>
        <taxon>Pseudomonadota</taxon>
        <taxon>Betaproteobacteria</taxon>
        <taxon>Burkholderiales</taxon>
        <taxon>Comamonadaceae</taxon>
        <taxon>Variovorax</taxon>
    </lineage>
</organism>
<dbReference type="AlphaFoldDB" id="A0A679J146"/>
<evidence type="ECO:0000313" key="6">
    <source>
        <dbReference type="EMBL" id="CAA2099997.1"/>
    </source>
</evidence>
<dbReference type="Gene3D" id="3.40.50.300">
    <property type="entry name" value="P-loop containing nucleotide triphosphate hydrolases"/>
    <property type="match status" value="2"/>
</dbReference>
<protein>
    <submittedName>
        <fullName evidence="6">Chaperone protein ClpB</fullName>
    </submittedName>
</protein>
<dbReference type="InterPro" id="IPR001270">
    <property type="entry name" value="ClpA/B"/>
</dbReference>
<dbReference type="Pfam" id="PF07724">
    <property type="entry name" value="AAA_2"/>
    <property type="match status" value="1"/>
</dbReference>
<dbReference type="InterPro" id="IPR050130">
    <property type="entry name" value="ClpA_ClpB"/>
</dbReference>
<dbReference type="EMBL" id="LR743507">
    <property type="protein sequence ID" value="CAA2099997.1"/>
    <property type="molecule type" value="Genomic_DNA"/>
</dbReference>
<dbReference type="GO" id="GO:0034605">
    <property type="term" value="P:cellular response to heat"/>
    <property type="evidence" value="ECO:0007669"/>
    <property type="project" value="TreeGrafter"/>
</dbReference>
<feature type="domain" description="AAA+ ATPase" evidence="5">
    <location>
        <begin position="481"/>
        <end position="626"/>
    </location>
</feature>
<dbReference type="RefSeq" id="WP_339088266.1">
    <property type="nucleotide sequence ID" value="NZ_LR743507.1"/>
</dbReference>
<evidence type="ECO:0000256" key="3">
    <source>
        <dbReference type="ARBA" id="ARBA00023186"/>
    </source>
</evidence>
<dbReference type="GO" id="GO:0005737">
    <property type="term" value="C:cytoplasm"/>
    <property type="evidence" value="ECO:0007669"/>
    <property type="project" value="TreeGrafter"/>
</dbReference>
<dbReference type="InterPro" id="IPR027417">
    <property type="entry name" value="P-loop_NTPase"/>
</dbReference>
<feature type="domain" description="AAA+ ATPase" evidence="5">
    <location>
        <begin position="205"/>
        <end position="459"/>
    </location>
</feature>
<gene>
    <name evidence="6" type="primary">clpB_1</name>
    <name evidence="6" type="ORF">VVAX_00518</name>
</gene>
<dbReference type="PRINTS" id="PR00300">
    <property type="entry name" value="CLPPROTEASEA"/>
</dbReference>
<evidence type="ECO:0000256" key="1">
    <source>
        <dbReference type="ARBA" id="ARBA00022741"/>
    </source>
</evidence>
<dbReference type="CDD" id="cd19499">
    <property type="entry name" value="RecA-like_ClpB_Hsp104-like"/>
    <property type="match status" value="1"/>
</dbReference>
<keyword evidence="2" id="KW-0067">ATP-binding</keyword>
<dbReference type="GO" id="GO:0005524">
    <property type="term" value="F:ATP binding"/>
    <property type="evidence" value="ECO:0007669"/>
    <property type="project" value="UniProtKB-KW"/>
</dbReference>
<keyword evidence="1" id="KW-0547">Nucleotide-binding</keyword>
<accession>A0A679J146</accession>
<dbReference type="Pfam" id="PF10431">
    <property type="entry name" value="ClpB_D2-small"/>
    <property type="match status" value="1"/>
</dbReference>
<dbReference type="PANTHER" id="PTHR11638:SF18">
    <property type="entry name" value="HEAT SHOCK PROTEIN 104"/>
    <property type="match status" value="1"/>
</dbReference>
<dbReference type="SMART" id="SM00382">
    <property type="entry name" value="AAA"/>
    <property type="match status" value="2"/>
</dbReference>
<dbReference type="PANTHER" id="PTHR11638">
    <property type="entry name" value="ATP-DEPENDENT CLP PROTEASE"/>
    <property type="match status" value="1"/>
</dbReference>
<evidence type="ECO:0000259" key="5">
    <source>
        <dbReference type="SMART" id="SM00382"/>
    </source>
</evidence>
<dbReference type="InterPro" id="IPR003959">
    <property type="entry name" value="ATPase_AAA_core"/>
</dbReference>
<dbReference type="SUPFAM" id="SSF52540">
    <property type="entry name" value="P-loop containing nucleoside triphosphate hydrolases"/>
    <property type="match status" value="2"/>
</dbReference>
<dbReference type="GO" id="GO:0016887">
    <property type="term" value="F:ATP hydrolysis activity"/>
    <property type="evidence" value="ECO:0007669"/>
    <property type="project" value="InterPro"/>
</dbReference>
<proteinExistence type="predicted"/>
<name>A0A679J146_VARPD</name>
<sequence>MSGETVVTPLAFPAMAWLGSSAQAMARRMAQAVQSHLVDKGRYLEAVQINDPPVFERHEIDIDIPGGSNPLLHPPRRVRHVAFLSSGPANTPCIGCVPALGIVTLAEPERLREAVIEAVVLEHRRTGRQADVRRQVAAQWFEQVELTQLPLDVVFHSAETLRRLKNERAEPLLPAVANEMSASARTAVELDEPLKAMARAAEGRFARSVLVVGAEGSGKTALVHQYARERRDRAGGTPWETSAARLIQGLTRDGSWQHALSGLCRELAERNVALYVGHLSELFEVGQYEGNSISLGDALREPLARGQLMLLAEATPAELSLIDLRSPGFSALFQVVRLPELPEAEQERTMLAAVAALAAAHRVAVSPEAVSELIALQRRFSPYSGFPGKGIRFFEELILHARGHRGDRGGQGADIGRDEALAAFCAETGMPRRMLDARLPLSLEEVDGFFRRRLFGQPDALSVVTNLLVATKAGLARSGKPIASMLLIGPTGVGKTETAKALAEFMFGDARRMIRIDMSEYADPVAVLRLLGDLGGDEGVLVGAVRRQPFSVVLFDELEKAHPSFFDLLLQVLGEGRLTGGDGLTANFCGSFVVMTSNLGAEVMQRTPMGLGAQRGDPRSHFEQAVQQAFRPELFNRIDHIVPFAALSAAERAPIFEREMALMRQREGLLERNAELALDAGVSAHLATLPGDARYGARDVQRVLRRELLLPLAHALSPHAYVTPLSVKVCPGPGGARAFEVRTELLQRPVDNTPLLAADALAEARRHWQRVTEGPLYVTLVNQLFRLDHERRRHENRRRRAPHLPHWDGTEHAARARELAAVQQQAQGLFAEIIELEGQALLALVGEADAPPDLAAWRTRFTGFKQRAFHAVRPDSSVCTVGLYASPALAATLHAAWTEAAALAGFEVRSQVVRLGDEPQKPSARAAELQQAAAERKREGKPDDRREDAKQDAKHDAREEEAPPSQYLKFPWPQASGRKSLVVGFEIELRGPAVFDYFRGESGMWRIWEGDRKSDAWVSVLNKTLAAFATPTNVHRQHFFDSRPVHRVLKQGLLGAPQADWHSEFPDAPAWKRVLDNHFNALMDRMLLGEEDQ</sequence>
<evidence type="ECO:0000256" key="4">
    <source>
        <dbReference type="SAM" id="MobiDB-lite"/>
    </source>
</evidence>